<accession>A0A5B8UMS1</accession>
<dbReference type="InterPro" id="IPR021958">
    <property type="entry name" value="DUF3575"/>
</dbReference>
<gene>
    <name evidence="1" type="ORF">FSB75_16860</name>
</gene>
<protein>
    <submittedName>
        <fullName evidence="1">DUF3575 domain-containing protein</fullName>
    </submittedName>
</protein>
<dbReference type="Pfam" id="PF12099">
    <property type="entry name" value="DUF3575"/>
    <property type="match status" value="1"/>
</dbReference>
<keyword evidence="2" id="KW-1185">Reference proteome</keyword>
<dbReference type="OrthoDB" id="1118958at2"/>
<evidence type="ECO:0000313" key="1">
    <source>
        <dbReference type="EMBL" id="QEC57499.1"/>
    </source>
</evidence>
<proteinExistence type="predicted"/>
<dbReference type="EMBL" id="CP042433">
    <property type="protein sequence ID" value="QEC57499.1"/>
    <property type="molecule type" value="Genomic_DNA"/>
</dbReference>
<organism evidence="1 2">
    <name type="scientific">Flavisolibacter ginsenosidimutans</name>
    <dbReference type="NCBI Taxonomy" id="661481"/>
    <lineage>
        <taxon>Bacteria</taxon>
        <taxon>Pseudomonadati</taxon>
        <taxon>Bacteroidota</taxon>
        <taxon>Chitinophagia</taxon>
        <taxon>Chitinophagales</taxon>
        <taxon>Chitinophagaceae</taxon>
        <taxon>Flavisolibacter</taxon>
    </lineage>
</organism>
<dbReference type="AlphaFoldDB" id="A0A5B8UMS1"/>
<reference evidence="1 2" key="1">
    <citation type="journal article" date="2015" name="Int. J. Syst. Evol. Microbiol.">
        <title>Flavisolibacter ginsenosidimutans sp. nov., with ginsenoside-converting activity isolated from soil used for cultivating ginseng.</title>
        <authorList>
            <person name="Zhao Y."/>
            <person name="Liu Q."/>
            <person name="Kang M.S."/>
            <person name="Jin F."/>
            <person name="Yu H."/>
            <person name="Im W.T."/>
        </authorList>
    </citation>
    <scope>NUCLEOTIDE SEQUENCE [LARGE SCALE GENOMIC DNA]</scope>
    <source>
        <strain evidence="1 2">Gsoil 636</strain>
    </source>
</reference>
<evidence type="ECO:0000313" key="2">
    <source>
        <dbReference type="Proteomes" id="UP000321204"/>
    </source>
</evidence>
<dbReference type="Proteomes" id="UP000321204">
    <property type="component" value="Chromosome"/>
</dbReference>
<sequence>MLLAFRFVQYFGGFNRTALVPAAINYLIRTMNNKNILLLLLLGLSISASAQTSGAPAFGNKKDIVKIDLLALPLKNISVQYERVLSKRISVALGGRLMPETSLPFKSLLINQVAGSDQDTKDIINNARLSNFAVTPEVRFYLGKGYGKGFYIAPYYRYVRFATNTVTVNYAEPTGPQRSLSLSGDLSANTGGLMFGAQWFLGKNITLDWWILGAHYGSGTGNFNGVPSTPLTPGEQSDVKQTLEDLDIPLVDKTVNVSANKVQVAFSGPFGGLRSGLSLGIRF</sequence>
<dbReference type="KEGG" id="fgg:FSB75_16860"/>
<name>A0A5B8UMS1_9BACT</name>
<dbReference type="RefSeq" id="WP_146789888.1">
    <property type="nucleotide sequence ID" value="NZ_BAABIO010000003.1"/>
</dbReference>